<accession>A0A8T2SRS2</accession>
<proteinExistence type="predicted"/>
<gene>
    <name evidence="1" type="ORF">KP509_17G004000</name>
</gene>
<evidence type="ECO:0000313" key="2">
    <source>
        <dbReference type="Proteomes" id="UP000825935"/>
    </source>
</evidence>
<protein>
    <submittedName>
        <fullName evidence="1">Uncharacterized protein</fullName>
    </submittedName>
</protein>
<organism evidence="1 2">
    <name type="scientific">Ceratopteris richardii</name>
    <name type="common">Triangle waterfern</name>
    <dbReference type="NCBI Taxonomy" id="49495"/>
    <lineage>
        <taxon>Eukaryota</taxon>
        <taxon>Viridiplantae</taxon>
        <taxon>Streptophyta</taxon>
        <taxon>Embryophyta</taxon>
        <taxon>Tracheophyta</taxon>
        <taxon>Polypodiopsida</taxon>
        <taxon>Polypodiidae</taxon>
        <taxon>Polypodiales</taxon>
        <taxon>Pteridineae</taxon>
        <taxon>Pteridaceae</taxon>
        <taxon>Parkerioideae</taxon>
        <taxon>Ceratopteris</taxon>
    </lineage>
</organism>
<comment type="caution">
    <text evidence="1">The sequence shown here is derived from an EMBL/GenBank/DDBJ whole genome shotgun (WGS) entry which is preliminary data.</text>
</comment>
<dbReference type="EMBL" id="CM035422">
    <property type="protein sequence ID" value="KAH7372432.1"/>
    <property type="molecule type" value="Genomic_DNA"/>
</dbReference>
<sequence>MNRFLISLLRLSDSARNILTSRARRCLSYDVLLSECAASKSSIKDSLVCQICSMRGKLLHRPCSLS</sequence>
<keyword evidence="2" id="KW-1185">Reference proteome</keyword>
<name>A0A8T2SRS2_CERRI</name>
<dbReference type="Proteomes" id="UP000825935">
    <property type="component" value="Chromosome 17"/>
</dbReference>
<dbReference type="AlphaFoldDB" id="A0A8T2SRS2"/>
<reference evidence="1" key="1">
    <citation type="submission" date="2021-08" db="EMBL/GenBank/DDBJ databases">
        <title>WGS assembly of Ceratopteris richardii.</title>
        <authorList>
            <person name="Marchant D.B."/>
            <person name="Chen G."/>
            <person name="Jenkins J."/>
            <person name="Shu S."/>
            <person name="Leebens-Mack J."/>
            <person name="Grimwood J."/>
            <person name="Schmutz J."/>
            <person name="Soltis P."/>
            <person name="Soltis D."/>
            <person name="Chen Z.-H."/>
        </authorList>
    </citation>
    <scope>NUCLEOTIDE SEQUENCE</scope>
    <source>
        <strain evidence="1">Whitten #5841</strain>
        <tissue evidence="1">Leaf</tissue>
    </source>
</reference>
<evidence type="ECO:0000313" key="1">
    <source>
        <dbReference type="EMBL" id="KAH7372432.1"/>
    </source>
</evidence>